<accession>A0AAN6Y9Y6</accession>
<dbReference type="GO" id="GO:0016020">
    <property type="term" value="C:membrane"/>
    <property type="evidence" value="ECO:0007669"/>
    <property type="project" value="UniProtKB-SubCell"/>
</dbReference>
<protein>
    <recommendedName>
        <fullName evidence="10">Cytochrome b561 domain-containing protein</fullName>
    </recommendedName>
</protein>
<dbReference type="InterPro" id="IPR006593">
    <property type="entry name" value="Cyt_b561/ferric_Rdtase_TM"/>
</dbReference>
<feature type="region of interest" description="Disordered" evidence="7">
    <location>
        <begin position="224"/>
        <end position="256"/>
    </location>
</feature>
<dbReference type="Gene3D" id="1.20.120.1770">
    <property type="match status" value="1"/>
</dbReference>
<comment type="caution">
    <text evidence="11">The sequence shown here is derived from an EMBL/GenBank/DDBJ whole genome shotgun (WGS) entry which is preliminary data.</text>
</comment>
<feature type="region of interest" description="Disordered" evidence="7">
    <location>
        <begin position="20"/>
        <end position="40"/>
    </location>
</feature>
<feature type="transmembrane region" description="Helical" evidence="8">
    <location>
        <begin position="89"/>
        <end position="110"/>
    </location>
</feature>
<keyword evidence="4" id="KW-0249">Electron transport</keyword>
<evidence type="ECO:0000256" key="4">
    <source>
        <dbReference type="ARBA" id="ARBA00022982"/>
    </source>
</evidence>
<evidence type="ECO:0000256" key="1">
    <source>
        <dbReference type="ARBA" id="ARBA00004370"/>
    </source>
</evidence>
<feature type="chain" id="PRO_5042868118" description="Cytochrome b561 domain-containing protein" evidence="9">
    <location>
        <begin position="24"/>
        <end position="256"/>
    </location>
</feature>
<feature type="transmembrane region" description="Helical" evidence="8">
    <location>
        <begin position="155"/>
        <end position="182"/>
    </location>
</feature>
<evidence type="ECO:0000256" key="6">
    <source>
        <dbReference type="ARBA" id="ARBA00023136"/>
    </source>
</evidence>
<feature type="domain" description="Cytochrome b561" evidence="10">
    <location>
        <begin position="58"/>
        <end position="150"/>
    </location>
</feature>
<keyword evidence="9" id="KW-0732">Signal</keyword>
<name>A0AAN6Y9Y6_9PEZI</name>
<comment type="subcellular location">
    <subcellularLocation>
        <location evidence="1">Membrane</location>
    </subcellularLocation>
</comment>
<keyword evidence="6 8" id="KW-0472">Membrane</keyword>
<evidence type="ECO:0000256" key="7">
    <source>
        <dbReference type="SAM" id="MobiDB-lite"/>
    </source>
</evidence>
<dbReference type="Proteomes" id="UP001301769">
    <property type="component" value="Unassembled WGS sequence"/>
</dbReference>
<feature type="compositionally biased region" description="Polar residues" evidence="7">
    <location>
        <begin position="30"/>
        <end position="40"/>
    </location>
</feature>
<evidence type="ECO:0000256" key="2">
    <source>
        <dbReference type="ARBA" id="ARBA00022448"/>
    </source>
</evidence>
<organism evidence="11 12">
    <name type="scientific">Rhypophila decipiens</name>
    <dbReference type="NCBI Taxonomy" id="261697"/>
    <lineage>
        <taxon>Eukaryota</taxon>
        <taxon>Fungi</taxon>
        <taxon>Dikarya</taxon>
        <taxon>Ascomycota</taxon>
        <taxon>Pezizomycotina</taxon>
        <taxon>Sordariomycetes</taxon>
        <taxon>Sordariomycetidae</taxon>
        <taxon>Sordariales</taxon>
        <taxon>Naviculisporaceae</taxon>
        <taxon>Rhypophila</taxon>
    </lineage>
</organism>
<evidence type="ECO:0000313" key="12">
    <source>
        <dbReference type="Proteomes" id="UP001301769"/>
    </source>
</evidence>
<proteinExistence type="predicted"/>
<dbReference type="Pfam" id="PF03188">
    <property type="entry name" value="Cytochrom_B561"/>
    <property type="match status" value="1"/>
</dbReference>
<evidence type="ECO:0000313" key="11">
    <source>
        <dbReference type="EMBL" id="KAK4212157.1"/>
    </source>
</evidence>
<keyword evidence="2" id="KW-0813">Transport</keyword>
<sequence length="256" mass="28423">MWTAYLVLFPLGTLLIRTSPSPAKPPTRQPPTASKIRSTSPFSKFPSFASWTAIQPFTRHWVPQAIATVLSLTGAMIGWSHTHFSRPKSLHTILGSLISFCLVVQVLLGWRHHVAFLKVRQRTWMARVHIWLGRAILAMGWTNILLGMSHHHHEILGISSIFLAAGVILVWAVGLTFWIWAWGRGERLRREKVLDGEGEEGIGLTANGNGNANRRVGDEYFALGGISDDEGGESDDDTKGLRKERRSGEVTSRGTV</sequence>
<dbReference type="PANTHER" id="PTHR47797">
    <property type="entry name" value="DEHYDROGENASE, PUTATIVE (AFU_ORTHOLOGUE AFUA_8G05805)-RELATED"/>
    <property type="match status" value="1"/>
</dbReference>
<keyword evidence="5 8" id="KW-1133">Transmembrane helix</keyword>
<dbReference type="EMBL" id="MU858133">
    <property type="protein sequence ID" value="KAK4212157.1"/>
    <property type="molecule type" value="Genomic_DNA"/>
</dbReference>
<dbReference type="AlphaFoldDB" id="A0AAN6Y9Y6"/>
<reference evidence="11" key="1">
    <citation type="journal article" date="2023" name="Mol. Phylogenet. Evol.">
        <title>Genome-scale phylogeny and comparative genomics of the fungal order Sordariales.</title>
        <authorList>
            <person name="Hensen N."/>
            <person name="Bonometti L."/>
            <person name="Westerberg I."/>
            <person name="Brannstrom I.O."/>
            <person name="Guillou S."/>
            <person name="Cros-Aarteil S."/>
            <person name="Calhoun S."/>
            <person name="Haridas S."/>
            <person name="Kuo A."/>
            <person name="Mondo S."/>
            <person name="Pangilinan J."/>
            <person name="Riley R."/>
            <person name="LaButti K."/>
            <person name="Andreopoulos B."/>
            <person name="Lipzen A."/>
            <person name="Chen C."/>
            <person name="Yan M."/>
            <person name="Daum C."/>
            <person name="Ng V."/>
            <person name="Clum A."/>
            <person name="Steindorff A."/>
            <person name="Ohm R.A."/>
            <person name="Martin F."/>
            <person name="Silar P."/>
            <person name="Natvig D.O."/>
            <person name="Lalanne C."/>
            <person name="Gautier V."/>
            <person name="Ament-Velasquez S.L."/>
            <person name="Kruys A."/>
            <person name="Hutchinson M.I."/>
            <person name="Powell A.J."/>
            <person name="Barry K."/>
            <person name="Miller A.N."/>
            <person name="Grigoriev I.V."/>
            <person name="Debuchy R."/>
            <person name="Gladieux P."/>
            <person name="Hiltunen Thoren M."/>
            <person name="Johannesson H."/>
        </authorList>
    </citation>
    <scope>NUCLEOTIDE SEQUENCE</scope>
    <source>
        <strain evidence="11">PSN293</strain>
    </source>
</reference>
<evidence type="ECO:0000256" key="3">
    <source>
        <dbReference type="ARBA" id="ARBA00022692"/>
    </source>
</evidence>
<evidence type="ECO:0000256" key="8">
    <source>
        <dbReference type="SAM" id="Phobius"/>
    </source>
</evidence>
<dbReference type="PANTHER" id="PTHR47797:SF3">
    <property type="entry name" value="CYTOCHROME B561 DOMAIN-CONTAINING PROTEIN"/>
    <property type="match status" value="1"/>
</dbReference>
<gene>
    <name evidence="11" type="ORF">QBC37DRAFT_288618</name>
</gene>
<evidence type="ECO:0000256" key="9">
    <source>
        <dbReference type="SAM" id="SignalP"/>
    </source>
</evidence>
<feature type="signal peptide" evidence="9">
    <location>
        <begin position="1"/>
        <end position="23"/>
    </location>
</feature>
<feature type="transmembrane region" description="Helical" evidence="8">
    <location>
        <begin position="131"/>
        <end position="149"/>
    </location>
</feature>
<reference evidence="11" key="2">
    <citation type="submission" date="2023-05" db="EMBL/GenBank/DDBJ databases">
        <authorList>
            <consortium name="Lawrence Berkeley National Laboratory"/>
            <person name="Steindorff A."/>
            <person name="Hensen N."/>
            <person name="Bonometti L."/>
            <person name="Westerberg I."/>
            <person name="Brannstrom I.O."/>
            <person name="Guillou S."/>
            <person name="Cros-Aarteil S."/>
            <person name="Calhoun S."/>
            <person name="Haridas S."/>
            <person name="Kuo A."/>
            <person name="Mondo S."/>
            <person name="Pangilinan J."/>
            <person name="Riley R."/>
            <person name="Labutti K."/>
            <person name="Andreopoulos B."/>
            <person name="Lipzen A."/>
            <person name="Chen C."/>
            <person name="Yanf M."/>
            <person name="Daum C."/>
            <person name="Ng V."/>
            <person name="Clum A."/>
            <person name="Ohm R."/>
            <person name="Martin F."/>
            <person name="Silar P."/>
            <person name="Natvig D."/>
            <person name="Lalanne C."/>
            <person name="Gautier V."/>
            <person name="Ament-Velasquez S.L."/>
            <person name="Kruys A."/>
            <person name="Hutchinson M.I."/>
            <person name="Powell A.J."/>
            <person name="Barry K."/>
            <person name="Miller A.N."/>
            <person name="Grigoriev I.V."/>
            <person name="Debuchy R."/>
            <person name="Gladieux P."/>
            <person name="Thoren M.H."/>
            <person name="Johannesson H."/>
        </authorList>
    </citation>
    <scope>NUCLEOTIDE SEQUENCE</scope>
    <source>
        <strain evidence="11">PSN293</strain>
    </source>
</reference>
<dbReference type="CDD" id="cd08760">
    <property type="entry name" value="Cyt_b561_FRRS1_like"/>
    <property type="match status" value="1"/>
</dbReference>
<keyword evidence="3 8" id="KW-0812">Transmembrane</keyword>
<feature type="compositionally biased region" description="Acidic residues" evidence="7">
    <location>
        <begin position="227"/>
        <end position="236"/>
    </location>
</feature>
<evidence type="ECO:0000256" key="5">
    <source>
        <dbReference type="ARBA" id="ARBA00022989"/>
    </source>
</evidence>
<evidence type="ECO:0000259" key="10">
    <source>
        <dbReference type="Pfam" id="PF03188"/>
    </source>
</evidence>
<keyword evidence="12" id="KW-1185">Reference proteome</keyword>